<dbReference type="Proteomes" id="UP000218334">
    <property type="component" value="Unassembled WGS sequence"/>
</dbReference>
<evidence type="ECO:0000256" key="1">
    <source>
        <dbReference type="SAM" id="Phobius"/>
    </source>
</evidence>
<protein>
    <submittedName>
        <fullName evidence="2">Uncharacterized protein</fullName>
    </submittedName>
</protein>
<keyword evidence="1" id="KW-1133">Transmembrane helix</keyword>
<keyword evidence="1" id="KW-0472">Membrane</keyword>
<reference evidence="3" key="1">
    <citation type="journal article" date="2017" name="Nat. Ecol. Evol.">
        <title>Genome expansion and lineage-specific genetic innovations in the forest pathogenic fungi Armillaria.</title>
        <authorList>
            <person name="Sipos G."/>
            <person name="Prasanna A.N."/>
            <person name="Walter M.C."/>
            <person name="O'Connor E."/>
            <person name="Balint B."/>
            <person name="Krizsan K."/>
            <person name="Kiss B."/>
            <person name="Hess J."/>
            <person name="Varga T."/>
            <person name="Slot J."/>
            <person name="Riley R."/>
            <person name="Boka B."/>
            <person name="Rigling D."/>
            <person name="Barry K."/>
            <person name="Lee J."/>
            <person name="Mihaltcheva S."/>
            <person name="LaButti K."/>
            <person name="Lipzen A."/>
            <person name="Waldron R."/>
            <person name="Moloney N.M."/>
            <person name="Sperisen C."/>
            <person name="Kredics L."/>
            <person name="Vagvoelgyi C."/>
            <person name="Patrignani A."/>
            <person name="Fitzpatrick D."/>
            <person name="Nagy I."/>
            <person name="Doyle S."/>
            <person name="Anderson J.B."/>
            <person name="Grigoriev I.V."/>
            <person name="Gueldener U."/>
            <person name="Muensterkoetter M."/>
            <person name="Nagy L.G."/>
        </authorList>
    </citation>
    <scope>NUCLEOTIDE SEQUENCE [LARGE SCALE GENOMIC DNA]</scope>
    <source>
        <strain evidence="3">28-4</strain>
    </source>
</reference>
<dbReference type="AlphaFoldDB" id="A0A2H3BTS7"/>
<evidence type="ECO:0000313" key="3">
    <source>
        <dbReference type="Proteomes" id="UP000218334"/>
    </source>
</evidence>
<accession>A0A2H3BTS7</accession>
<proteinExistence type="predicted"/>
<keyword evidence="3" id="KW-1185">Reference proteome</keyword>
<feature type="transmembrane region" description="Helical" evidence="1">
    <location>
        <begin position="121"/>
        <end position="144"/>
    </location>
</feature>
<evidence type="ECO:0000313" key="2">
    <source>
        <dbReference type="EMBL" id="PBK69438.1"/>
    </source>
</evidence>
<name>A0A2H3BTS7_9AGAR</name>
<feature type="transmembrane region" description="Helical" evidence="1">
    <location>
        <begin position="94"/>
        <end position="115"/>
    </location>
</feature>
<dbReference type="EMBL" id="KZ293429">
    <property type="protein sequence ID" value="PBK69438.1"/>
    <property type="molecule type" value="Genomic_DNA"/>
</dbReference>
<gene>
    <name evidence="2" type="ORF">ARMSODRAFT_1004186</name>
</gene>
<sequence length="450" mass="49666">MMVATSPVIQITTPGRLFQPSSQVTPSSSQAHSGDISRTILPFLPPKSKFILSSMSLSDTDAKVVTHSSTPRSCQAHESCTPPRSTSGPDRGPVIAVIIFSLSISFVAVLLYCLLKPVSDLISGAGHGFGAAITTTCSGIALFFNGTWGSFISRAGPTFSYIQCEYLRACPSTPSHWRFHDEHSKILYNRTVSMAALLNLEAEDAVHIKLYLTNISNGLVFEAVAVQIDVFSRLSLEAGFDHQLPEEVRPELTERFQHERNELRKFRSSMRAVNEVGYDTLKTFKEQMAPLEKPIKQMWYLPSSSSYETVRAQMGKFCDIVDGALSQLHREVDKSLDLLMSINDDLDRLNIYLSKASNSLPGLKSKLRPYFSALGLSGTLDHNIAKLEGFALQVGLAAKDLDALGNVLDKMAHGSIKLRRFLATVSPAMVEDLDLLAMLDKFKEYQRLLV</sequence>
<organism evidence="2 3">
    <name type="scientific">Armillaria solidipes</name>
    <dbReference type="NCBI Taxonomy" id="1076256"/>
    <lineage>
        <taxon>Eukaryota</taxon>
        <taxon>Fungi</taxon>
        <taxon>Dikarya</taxon>
        <taxon>Basidiomycota</taxon>
        <taxon>Agaricomycotina</taxon>
        <taxon>Agaricomycetes</taxon>
        <taxon>Agaricomycetidae</taxon>
        <taxon>Agaricales</taxon>
        <taxon>Marasmiineae</taxon>
        <taxon>Physalacriaceae</taxon>
        <taxon>Armillaria</taxon>
    </lineage>
</organism>
<keyword evidence="1" id="KW-0812">Transmembrane</keyword>